<proteinExistence type="predicted"/>
<protein>
    <submittedName>
        <fullName evidence="1">Uncharacterized protein</fullName>
    </submittedName>
</protein>
<evidence type="ECO:0000313" key="2">
    <source>
        <dbReference type="Proteomes" id="UP000323671"/>
    </source>
</evidence>
<dbReference type="AlphaFoldDB" id="A0A5C1E774"/>
<name>A0A5C1E774_9RHOO</name>
<dbReference type="Proteomes" id="UP000323671">
    <property type="component" value="Chromosome"/>
</dbReference>
<reference evidence="1 2" key="1">
    <citation type="submission" date="2017-07" db="EMBL/GenBank/DDBJ databases">
        <title>Complete genome sequence of Oryzomicrobium terrae TPP412.</title>
        <authorList>
            <person name="Chiu L.-W."/>
            <person name="Lo K.-J."/>
            <person name="Tsai Y.-M."/>
            <person name="Lin S.-S."/>
            <person name="Kuo C.-H."/>
            <person name="Liu C.-T."/>
        </authorList>
    </citation>
    <scope>NUCLEOTIDE SEQUENCE [LARGE SCALE GENOMIC DNA]</scope>
    <source>
        <strain evidence="1 2">TPP412</strain>
    </source>
</reference>
<sequence>MSTLIPTVTIPLPAGIDANPASAFTSGALKSVIETAWNSGSVVGNVYMDKMAAINGAGGYLDTVGTPTVSAGTVGAPTLNEPAVNIPSTVDTSGIYGEYKTQYLELVALLSDKYTAFQASYFPNDSADYTAVQSWLEAAVANPNAGVPLAVQQQMLEDDRGRILADATRATEEVLGSFAARRYPLPPGAAATAVLQIQQKAQDGIAESSRKIAIMSVEQMKFAVEKLLNCRQMAMTSAMEYIKALASGPDMAGRLVNIGYDAQSKLISSASQFYNSRISAQELAAKVSQFNVSTGLEAAAKNQAAELSLVEQRIKSLLSEAQVLATITASLFNNVHASAGTGYNASVAA</sequence>
<keyword evidence="2" id="KW-1185">Reference proteome</keyword>
<dbReference type="KEGG" id="otr:OTERR_13050"/>
<dbReference type="RefSeq" id="WP_149425225.1">
    <property type="nucleotide sequence ID" value="NZ_CP022579.1"/>
</dbReference>
<accession>A0A5C1E774</accession>
<evidence type="ECO:0000313" key="1">
    <source>
        <dbReference type="EMBL" id="QEL64781.1"/>
    </source>
</evidence>
<organism evidence="1 2">
    <name type="scientific">Oryzomicrobium terrae</name>
    <dbReference type="NCBI Taxonomy" id="1735038"/>
    <lineage>
        <taxon>Bacteria</taxon>
        <taxon>Pseudomonadati</taxon>
        <taxon>Pseudomonadota</taxon>
        <taxon>Betaproteobacteria</taxon>
        <taxon>Rhodocyclales</taxon>
        <taxon>Rhodocyclaceae</taxon>
        <taxon>Oryzomicrobium</taxon>
    </lineage>
</organism>
<gene>
    <name evidence="1" type="ORF">OTERR_13050</name>
</gene>
<dbReference type="EMBL" id="CP022579">
    <property type="protein sequence ID" value="QEL64781.1"/>
    <property type="molecule type" value="Genomic_DNA"/>
</dbReference>